<evidence type="ECO:0000313" key="1">
    <source>
        <dbReference type="EMBL" id="KAJ5329254.1"/>
    </source>
</evidence>
<comment type="caution">
    <text evidence="1">The sequence shown here is derived from an EMBL/GenBank/DDBJ whole genome shotgun (WGS) entry which is preliminary data.</text>
</comment>
<dbReference type="AlphaFoldDB" id="A0A9W9UBE1"/>
<proteinExistence type="predicted"/>
<dbReference type="Pfam" id="PF21858">
    <property type="entry name" value="DUF6914"/>
    <property type="match status" value="1"/>
</dbReference>
<organism evidence="1 2">
    <name type="scientific">Penicillium brevicompactum</name>
    <dbReference type="NCBI Taxonomy" id="5074"/>
    <lineage>
        <taxon>Eukaryota</taxon>
        <taxon>Fungi</taxon>
        <taxon>Dikarya</taxon>
        <taxon>Ascomycota</taxon>
        <taxon>Pezizomycotina</taxon>
        <taxon>Eurotiomycetes</taxon>
        <taxon>Eurotiomycetidae</taxon>
        <taxon>Eurotiales</taxon>
        <taxon>Aspergillaceae</taxon>
        <taxon>Penicillium</taxon>
    </lineage>
</organism>
<reference evidence="1" key="2">
    <citation type="journal article" date="2023" name="IMA Fungus">
        <title>Comparative genomic study of the Penicillium genus elucidates a diverse pangenome and 15 lateral gene transfer events.</title>
        <authorList>
            <person name="Petersen C."/>
            <person name="Sorensen T."/>
            <person name="Nielsen M.R."/>
            <person name="Sondergaard T.E."/>
            <person name="Sorensen J.L."/>
            <person name="Fitzpatrick D.A."/>
            <person name="Frisvad J.C."/>
            <person name="Nielsen K.L."/>
        </authorList>
    </citation>
    <scope>NUCLEOTIDE SEQUENCE</scope>
    <source>
        <strain evidence="1">IBT 35673</strain>
    </source>
</reference>
<dbReference type="InterPro" id="IPR054208">
    <property type="entry name" value="DUF6914"/>
</dbReference>
<gene>
    <name evidence="1" type="ORF">N7452_009644</name>
</gene>
<protein>
    <submittedName>
        <fullName evidence="1">Uncharacterized protein</fullName>
    </submittedName>
</protein>
<evidence type="ECO:0000313" key="2">
    <source>
        <dbReference type="Proteomes" id="UP001147695"/>
    </source>
</evidence>
<dbReference type="EMBL" id="JAPZBQ010000005">
    <property type="protein sequence ID" value="KAJ5329254.1"/>
    <property type="molecule type" value="Genomic_DNA"/>
</dbReference>
<accession>A0A9W9UBE1</accession>
<sequence>MSNKRQVFLSLHHHGALSLGKSRQQLGYSAYHWGILISPKSSKGPDCYIFDVSNGIMTDKEGKFDLNPEGNWVFRENSEADPEWSGRVLGRVMIGKLPNDVPYAEIDSLLRSIPLPQKGALPEQNCVTWTRAAILKLRENNLVEKFDINRFMDDSIAFADERMKNADSTLAKINYTGRRM</sequence>
<reference evidence="1" key="1">
    <citation type="submission" date="2022-12" db="EMBL/GenBank/DDBJ databases">
        <authorList>
            <person name="Petersen C."/>
        </authorList>
    </citation>
    <scope>NUCLEOTIDE SEQUENCE</scope>
    <source>
        <strain evidence="1">IBT 35673</strain>
    </source>
</reference>
<name>A0A9W9UBE1_PENBR</name>
<dbReference type="Proteomes" id="UP001147695">
    <property type="component" value="Unassembled WGS sequence"/>
</dbReference>